<feature type="transmembrane region" description="Helical" evidence="1">
    <location>
        <begin position="12"/>
        <end position="34"/>
    </location>
</feature>
<proteinExistence type="predicted"/>
<dbReference type="Gene3D" id="1.25.40.20">
    <property type="entry name" value="Ankyrin repeat-containing domain"/>
    <property type="match status" value="1"/>
</dbReference>
<sequence>MSIKEKIENGLNYVIRIAVGLLGLTIIILTLWIPLGGGKSDKEPEISMIIFGVFGGILFIRYAIRGNKQKIPNKTKALIVKACEEGNHNYLKMTLNPFPGVTSGLDLNFIDEWKKQTPLDCAIENNFQDIATLLRKHGGKTGEELKAEG</sequence>
<feature type="non-terminal residue" evidence="2">
    <location>
        <position position="149"/>
    </location>
</feature>
<evidence type="ECO:0008006" key="3">
    <source>
        <dbReference type="Google" id="ProtNLM"/>
    </source>
</evidence>
<dbReference type="AlphaFoldDB" id="A0A382ZEP1"/>
<keyword evidence="1" id="KW-0472">Membrane</keyword>
<protein>
    <recommendedName>
        <fullName evidence="3">Ankyrin repeat domain-containing protein</fullName>
    </recommendedName>
</protein>
<keyword evidence="1" id="KW-1133">Transmembrane helix</keyword>
<organism evidence="2">
    <name type="scientific">marine metagenome</name>
    <dbReference type="NCBI Taxonomy" id="408172"/>
    <lineage>
        <taxon>unclassified sequences</taxon>
        <taxon>metagenomes</taxon>
        <taxon>ecological metagenomes</taxon>
    </lineage>
</organism>
<feature type="transmembrane region" description="Helical" evidence="1">
    <location>
        <begin position="46"/>
        <end position="64"/>
    </location>
</feature>
<name>A0A382ZEP1_9ZZZZ</name>
<dbReference type="InterPro" id="IPR036770">
    <property type="entry name" value="Ankyrin_rpt-contain_sf"/>
</dbReference>
<gene>
    <name evidence="2" type="ORF">METZ01_LOCUS446870</name>
</gene>
<reference evidence="2" key="1">
    <citation type="submission" date="2018-05" db="EMBL/GenBank/DDBJ databases">
        <authorList>
            <person name="Lanie J.A."/>
            <person name="Ng W.-L."/>
            <person name="Kazmierczak K.M."/>
            <person name="Andrzejewski T.M."/>
            <person name="Davidsen T.M."/>
            <person name="Wayne K.J."/>
            <person name="Tettelin H."/>
            <person name="Glass J.I."/>
            <person name="Rusch D."/>
            <person name="Podicherti R."/>
            <person name="Tsui H.-C.T."/>
            <person name="Winkler M.E."/>
        </authorList>
    </citation>
    <scope>NUCLEOTIDE SEQUENCE</scope>
</reference>
<evidence type="ECO:0000256" key="1">
    <source>
        <dbReference type="SAM" id="Phobius"/>
    </source>
</evidence>
<dbReference type="EMBL" id="UINC01183314">
    <property type="protein sequence ID" value="SVD94016.1"/>
    <property type="molecule type" value="Genomic_DNA"/>
</dbReference>
<accession>A0A382ZEP1</accession>
<keyword evidence="1" id="KW-0812">Transmembrane</keyword>
<evidence type="ECO:0000313" key="2">
    <source>
        <dbReference type="EMBL" id="SVD94016.1"/>
    </source>
</evidence>
<dbReference type="SUPFAM" id="SSF140860">
    <property type="entry name" value="Pseudo ankyrin repeat-like"/>
    <property type="match status" value="1"/>
</dbReference>